<dbReference type="InterPro" id="IPR013325">
    <property type="entry name" value="RNA_pol_sigma_r2"/>
</dbReference>
<evidence type="ECO:0000256" key="4">
    <source>
        <dbReference type="ARBA" id="ARBA00023082"/>
    </source>
</evidence>
<dbReference type="GO" id="GO:0006352">
    <property type="term" value="P:DNA-templated transcription initiation"/>
    <property type="evidence" value="ECO:0007669"/>
    <property type="project" value="InterPro"/>
</dbReference>
<keyword evidence="5" id="KW-0238">DNA-binding</keyword>
<dbReference type="PROSITE" id="PS00715">
    <property type="entry name" value="SIGMA70_1"/>
    <property type="match status" value="1"/>
</dbReference>
<dbReference type="InterPro" id="IPR007627">
    <property type="entry name" value="RNA_pol_sigma70_r2"/>
</dbReference>
<sequence length="211" mass="23456">MKADHTRQSERADEALCTLAASGDRIAEEALVMRYHRLVRICARPYFLAGGDSEDLIQEGMVGLLAAIREYDSGKAASFRTFAEVCIKNRLISVIKAAARDKHIPLNNYVSFETPLFSGNGDHYAYGAADQLQEDPEAILLGREAFQERMRALEGQLSGFEASILRLYLNGLSYSEIAAEVNKSPKSVDNAVQRIRRKLAQHHSFGDFSES</sequence>
<evidence type="ECO:0000256" key="5">
    <source>
        <dbReference type="ARBA" id="ARBA00023125"/>
    </source>
</evidence>
<accession>A0A8J6M8K2</accession>
<dbReference type="AlphaFoldDB" id="A0A8J6M8K2"/>
<comment type="function">
    <text evidence="7">Sigma factors are initiation factors that promote the attachment of RNA polymerase to specific initiation sites and are then released. Sigma-S contributes to the protection against external stress, thus playing a role in cellular fitness and survival.</text>
</comment>
<keyword evidence="4" id="KW-0731">Sigma factor</keyword>
<feature type="domain" description="RNA polymerase sigma-70" evidence="8">
    <location>
        <begin position="55"/>
        <end position="68"/>
    </location>
</feature>
<dbReference type="EMBL" id="JACOPP010000002">
    <property type="protein sequence ID" value="MBC5732590.1"/>
    <property type="molecule type" value="Genomic_DNA"/>
</dbReference>
<keyword evidence="10" id="KW-1185">Reference proteome</keyword>
<gene>
    <name evidence="9" type="ORF">H8S57_02465</name>
</gene>
<dbReference type="SUPFAM" id="SSF88946">
    <property type="entry name" value="Sigma2 domain of RNA polymerase sigma factors"/>
    <property type="match status" value="1"/>
</dbReference>
<dbReference type="InterPro" id="IPR000943">
    <property type="entry name" value="RNA_pol_sigma70"/>
</dbReference>
<dbReference type="InterPro" id="IPR014284">
    <property type="entry name" value="RNA_pol_sigma-70_dom"/>
</dbReference>
<evidence type="ECO:0000256" key="3">
    <source>
        <dbReference type="ARBA" id="ARBA00023015"/>
    </source>
</evidence>
<dbReference type="InterPro" id="IPR013249">
    <property type="entry name" value="RNA_pol_sigma70_r4_t2"/>
</dbReference>
<reference evidence="9" key="1">
    <citation type="submission" date="2020-08" db="EMBL/GenBank/DDBJ databases">
        <title>Genome public.</title>
        <authorList>
            <person name="Liu C."/>
            <person name="Sun Q."/>
        </authorList>
    </citation>
    <scope>NUCLEOTIDE SEQUENCE</scope>
    <source>
        <strain evidence="9">NSJ-51</strain>
    </source>
</reference>
<evidence type="ECO:0000256" key="2">
    <source>
        <dbReference type="ARBA" id="ARBA00021245"/>
    </source>
</evidence>
<comment type="caution">
    <text evidence="9">The sequence shown here is derived from an EMBL/GenBank/DDBJ whole genome shotgun (WGS) entry which is preliminary data.</text>
</comment>
<dbReference type="Gene3D" id="1.20.120.1810">
    <property type="match status" value="1"/>
</dbReference>
<name>A0A8J6M8K2_9FIRM</name>
<dbReference type="SUPFAM" id="SSF46894">
    <property type="entry name" value="C-terminal effector domain of the bipartite response regulators"/>
    <property type="match status" value="1"/>
</dbReference>
<dbReference type="Proteomes" id="UP000661435">
    <property type="component" value="Unassembled WGS sequence"/>
</dbReference>
<dbReference type="Pfam" id="PF04542">
    <property type="entry name" value="Sigma70_r2"/>
    <property type="match status" value="1"/>
</dbReference>
<dbReference type="Pfam" id="PF08281">
    <property type="entry name" value="Sigma70_r4_2"/>
    <property type="match status" value="1"/>
</dbReference>
<evidence type="ECO:0000313" key="10">
    <source>
        <dbReference type="Proteomes" id="UP000661435"/>
    </source>
</evidence>
<proteinExistence type="inferred from homology"/>
<organism evidence="9 10">
    <name type="scientific">Lawsonibacter hominis</name>
    <dbReference type="NCBI Taxonomy" id="2763053"/>
    <lineage>
        <taxon>Bacteria</taxon>
        <taxon>Bacillati</taxon>
        <taxon>Bacillota</taxon>
        <taxon>Clostridia</taxon>
        <taxon>Eubacteriales</taxon>
        <taxon>Oscillospiraceae</taxon>
        <taxon>Lawsonibacter</taxon>
    </lineage>
</organism>
<evidence type="ECO:0000256" key="7">
    <source>
        <dbReference type="ARBA" id="ARBA00024701"/>
    </source>
</evidence>
<dbReference type="InterPro" id="IPR000792">
    <property type="entry name" value="Tscrpt_reg_LuxR_C"/>
</dbReference>
<dbReference type="PANTHER" id="PTHR30385">
    <property type="entry name" value="SIGMA FACTOR F FLAGELLAR"/>
    <property type="match status" value="1"/>
</dbReference>
<evidence type="ECO:0000256" key="1">
    <source>
        <dbReference type="ARBA" id="ARBA00007788"/>
    </source>
</evidence>
<keyword evidence="6" id="KW-0804">Transcription</keyword>
<dbReference type="InterPro" id="IPR016371">
    <property type="entry name" value="RNA_pol_sigma-H_factor"/>
</dbReference>
<dbReference type="GO" id="GO:0003677">
    <property type="term" value="F:DNA binding"/>
    <property type="evidence" value="ECO:0007669"/>
    <property type="project" value="UniProtKB-KW"/>
</dbReference>
<dbReference type="NCBIfam" id="TIGR02937">
    <property type="entry name" value="sigma70-ECF"/>
    <property type="match status" value="1"/>
</dbReference>
<evidence type="ECO:0000259" key="8">
    <source>
        <dbReference type="PROSITE" id="PS00715"/>
    </source>
</evidence>
<dbReference type="InterPro" id="IPR036388">
    <property type="entry name" value="WH-like_DNA-bd_sf"/>
</dbReference>
<evidence type="ECO:0000256" key="6">
    <source>
        <dbReference type="ARBA" id="ARBA00023163"/>
    </source>
</evidence>
<dbReference type="InterPro" id="IPR016032">
    <property type="entry name" value="Sig_transdc_resp-reg_C-effctor"/>
</dbReference>
<dbReference type="SMART" id="SM00421">
    <property type="entry name" value="HTH_LUXR"/>
    <property type="match status" value="1"/>
</dbReference>
<dbReference type="Gene3D" id="1.10.10.10">
    <property type="entry name" value="Winged helix-like DNA-binding domain superfamily/Winged helix DNA-binding domain"/>
    <property type="match status" value="1"/>
</dbReference>
<dbReference type="GO" id="GO:0016987">
    <property type="term" value="F:sigma factor activity"/>
    <property type="evidence" value="ECO:0007669"/>
    <property type="project" value="UniProtKB-KW"/>
</dbReference>
<keyword evidence="3" id="KW-0805">Transcription regulation</keyword>
<comment type="similarity">
    <text evidence="1">Belongs to the sigma-70 factor family.</text>
</comment>
<dbReference type="PANTHER" id="PTHR30385:SF1">
    <property type="entry name" value="RNA POLYMERASE SIGMA-H FACTOR"/>
    <property type="match status" value="1"/>
</dbReference>
<protein>
    <recommendedName>
        <fullName evidence="2">RNA polymerase sigma factor SigS</fullName>
    </recommendedName>
</protein>
<evidence type="ECO:0000313" key="9">
    <source>
        <dbReference type="EMBL" id="MBC5732590.1"/>
    </source>
</evidence>
<dbReference type="RefSeq" id="WP_186906484.1">
    <property type="nucleotide sequence ID" value="NZ_JACOPP010000002.1"/>
</dbReference>
<dbReference type="PIRSF" id="PIRSF002939">
    <property type="entry name" value="RNA_polymerase_sigma-H_factor"/>
    <property type="match status" value="1"/>
</dbReference>